<dbReference type="GO" id="GO:0005509">
    <property type="term" value="F:calcium ion binding"/>
    <property type="evidence" value="ECO:0007669"/>
    <property type="project" value="InterPro"/>
</dbReference>
<gene>
    <name evidence="12" type="ORF">VC83_00661</name>
</gene>
<sequence length="576" mass="65157">MPRNIKGKAEGQTNTMLCYLSLSPSTKSRILSQRRKIRYLVLTIILIVLFFTFPHHSVSHERPSHERPSHETPSHGRPSPTAAPTEKRQYNIQATFPSEYPATKELRLQRREEVKDAFEHAWKGYKKHAWLHDEVMPLSGGHKDPFAGWAATIVDGLDSLYIMGMIDEFEDALKALEKINFLKPKAERVPIFEVNIRYLGGLLGAWDISGHNYPILLKKATELGDFLYGAFNTESGIPVPYYWWEREVDGLLPGDNGVLVAQIASLSLELIRLSQVTGNPKYLDAVQKITDQLDDMQMKSSLPGMWPSQVDCKGPKLAFSTSSYTLGAFADSAYEYLPKTHLLVGSSSSSEQYLNMYRTALSTFSKNLFFRPKLPENPDILFSGTYNANSVVTKLNTEVQHLACFVGGMVGLGSRISNSEDELDMAKKLTDGCVWAYENTPSGIMPEIFHVDKCDDPTACNWTKTGNGFRTVGDSSYQLRPEAIESVFIMYRLTADPSWQDKGWKMFQAITKHTKTDIAHARLKNVMEVNPTKEDSMESFWLAETLKYFYLLYSGPELVSLDEYVLNTEAHPFRYT</sequence>
<keyword evidence="5 8" id="KW-1015">Disulfide bond</keyword>
<dbReference type="GO" id="GO:0004571">
    <property type="term" value="F:mannosyl-oligosaccharide 1,2-alpha-mannosidase activity"/>
    <property type="evidence" value="ECO:0007669"/>
    <property type="project" value="InterPro"/>
</dbReference>
<dbReference type="PRINTS" id="PR00747">
    <property type="entry name" value="GLYHDRLASE47"/>
</dbReference>
<dbReference type="AlphaFoldDB" id="A0A177APH7"/>
<dbReference type="GeneID" id="36283754"/>
<dbReference type="SUPFAM" id="SSF48225">
    <property type="entry name" value="Seven-hairpin glycosidases"/>
    <property type="match status" value="1"/>
</dbReference>
<keyword evidence="11" id="KW-0812">Transmembrane</keyword>
<dbReference type="InterPro" id="IPR036026">
    <property type="entry name" value="Seven-hairpin_glycosidases"/>
</dbReference>
<evidence type="ECO:0000256" key="6">
    <source>
        <dbReference type="PIRSR" id="PIRSR601382-1"/>
    </source>
</evidence>
<keyword evidence="9" id="KW-0326">Glycosidase</keyword>
<dbReference type="PANTHER" id="PTHR11742">
    <property type="entry name" value="MANNOSYL-OLIGOSACCHARIDE ALPHA-1,2-MANNOSIDASE-RELATED"/>
    <property type="match status" value="1"/>
</dbReference>
<dbReference type="GO" id="GO:0016020">
    <property type="term" value="C:membrane"/>
    <property type="evidence" value="ECO:0007669"/>
    <property type="project" value="InterPro"/>
</dbReference>
<dbReference type="Proteomes" id="UP000077154">
    <property type="component" value="Unassembled WGS sequence"/>
</dbReference>
<dbReference type="OrthoDB" id="8118055at2759"/>
<feature type="active site" description="Proton donor" evidence="6">
    <location>
        <position position="447"/>
    </location>
</feature>
<evidence type="ECO:0000256" key="10">
    <source>
        <dbReference type="SAM" id="MobiDB-lite"/>
    </source>
</evidence>
<evidence type="ECO:0000256" key="3">
    <source>
        <dbReference type="ARBA" id="ARBA00007658"/>
    </source>
</evidence>
<keyword evidence="4 9" id="KW-0378">Hydrolase</keyword>
<organism evidence="12">
    <name type="scientific">Pseudogymnoascus destructans</name>
    <dbReference type="NCBI Taxonomy" id="655981"/>
    <lineage>
        <taxon>Eukaryota</taxon>
        <taxon>Fungi</taxon>
        <taxon>Dikarya</taxon>
        <taxon>Ascomycota</taxon>
        <taxon>Pezizomycotina</taxon>
        <taxon>Leotiomycetes</taxon>
        <taxon>Thelebolales</taxon>
        <taxon>Thelebolaceae</taxon>
        <taxon>Pseudogymnoascus</taxon>
    </lineage>
</organism>
<evidence type="ECO:0000256" key="11">
    <source>
        <dbReference type="SAM" id="Phobius"/>
    </source>
</evidence>
<evidence type="ECO:0000256" key="4">
    <source>
        <dbReference type="ARBA" id="ARBA00022801"/>
    </source>
</evidence>
<keyword evidence="7" id="KW-0479">Metal-binding</keyword>
<feature type="transmembrane region" description="Helical" evidence="11">
    <location>
        <begin position="37"/>
        <end position="54"/>
    </location>
</feature>
<feature type="disulfide bond" evidence="8">
    <location>
        <begin position="404"/>
        <end position="433"/>
    </location>
</feature>
<evidence type="ECO:0000256" key="9">
    <source>
        <dbReference type="RuleBase" id="RU361193"/>
    </source>
</evidence>
<proteinExistence type="inferred from homology"/>
<name>A0A177APH7_9PEZI</name>
<dbReference type="InterPro" id="IPR001382">
    <property type="entry name" value="Glyco_hydro_47"/>
</dbReference>
<dbReference type="PANTHER" id="PTHR11742:SF103">
    <property type="entry name" value="ENDOPLASMIC RETICULUM MANNOSIDASE MNL2-RELATED"/>
    <property type="match status" value="1"/>
</dbReference>
<dbReference type="GO" id="GO:0036503">
    <property type="term" value="P:ERAD pathway"/>
    <property type="evidence" value="ECO:0007669"/>
    <property type="project" value="UniProtKB-ARBA"/>
</dbReference>
<evidence type="ECO:0000256" key="7">
    <source>
        <dbReference type="PIRSR" id="PIRSR601382-2"/>
    </source>
</evidence>
<dbReference type="InterPro" id="IPR012341">
    <property type="entry name" value="6hp_glycosidase-like_sf"/>
</dbReference>
<dbReference type="EMBL" id="KV441386">
    <property type="protein sequence ID" value="OAF63442.1"/>
    <property type="molecule type" value="Genomic_DNA"/>
</dbReference>
<feature type="active site" evidence="6">
    <location>
        <position position="482"/>
    </location>
</feature>
<dbReference type="eggNOG" id="KOG2204">
    <property type="taxonomic scope" value="Eukaryota"/>
</dbReference>
<dbReference type="UniPathway" id="UPA00378"/>
<comment type="pathway">
    <text evidence="2">Protein modification; protein glycosylation.</text>
</comment>
<keyword evidence="11" id="KW-0472">Membrane</keyword>
<keyword evidence="7" id="KW-0106">Calcium</keyword>
<feature type="compositionally biased region" description="Basic and acidic residues" evidence="10">
    <location>
        <begin position="59"/>
        <end position="74"/>
    </location>
</feature>
<dbReference type="InterPro" id="IPR050749">
    <property type="entry name" value="Glycosyl_Hydrolase_47"/>
</dbReference>
<comment type="similarity">
    <text evidence="3 9">Belongs to the glycosyl hydrolase 47 family.</text>
</comment>
<protein>
    <recommendedName>
        <fullName evidence="9">alpha-1,2-Mannosidase</fullName>
        <ecNumber evidence="9">3.2.1.-</ecNumber>
    </recommendedName>
</protein>
<dbReference type="EC" id="3.2.1.-" evidence="9"/>
<evidence type="ECO:0000256" key="1">
    <source>
        <dbReference type="ARBA" id="ARBA00001913"/>
    </source>
</evidence>
<dbReference type="Gene3D" id="1.50.10.10">
    <property type="match status" value="1"/>
</dbReference>
<accession>A0A177APH7</accession>
<evidence type="ECO:0000256" key="2">
    <source>
        <dbReference type="ARBA" id="ARBA00004922"/>
    </source>
</evidence>
<dbReference type="GO" id="GO:0005783">
    <property type="term" value="C:endoplasmic reticulum"/>
    <property type="evidence" value="ECO:0007669"/>
    <property type="project" value="TreeGrafter"/>
</dbReference>
<evidence type="ECO:0000313" key="12">
    <source>
        <dbReference type="EMBL" id="OAF63442.1"/>
    </source>
</evidence>
<dbReference type="Pfam" id="PF01532">
    <property type="entry name" value="Glyco_hydro_47"/>
    <property type="match status" value="1"/>
</dbReference>
<evidence type="ECO:0000256" key="8">
    <source>
        <dbReference type="PIRSR" id="PIRSR601382-3"/>
    </source>
</evidence>
<reference evidence="12" key="1">
    <citation type="submission" date="2016-03" db="EMBL/GenBank/DDBJ databases">
        <title>Updated assembly of Pseudogymnoascus destructans, the fungus causing white-nose syndrome of bats.</title>
        <authorList>
            <person name="Palmer J.M."/>
            <person name="Drees K.P."/>
            <person name="Foster J.T."/>
            <person name="Lindner D.L."/>
        </authorList>
    </citation>
    <scope>NUCLEOTIDE SEQUENCE [LARGE SCALE GENOMIC DNA]</scope>
    <source>
        <strain evidence="12">20631-21</strain>
    </source>
</reference>
<feature type="active site" evidence="6">
    <location>
        <position position="331"/>
    </location>
</feature>
<dbReference type="GO" id="GO:0005975">
    <property type="term" value="P:carbohydrate metabolic process"/>
    <property type="evidence" value="ECO:0007669"/>
    <property type="project" value="InterPro"/>
</dbReference>
<feature type="active site" description="Proton donor" evidence="6">
    <location>
        <position position="193"/>
    </location>
</feature>
<evidence type="ECO:0000256" key="5">
    <source>
        <dbReference type="ARBA" id="ARBA00023157"/>
    </source>
</evidence>
<feature type="region of interest" description="Disordered" evidence="10">
    <location>
        <begin position="59"/>
        <end position="86"/>
    </location>
</feature>
<dbReference type="RefSeq" id="XP_024328710.1">
    <property type="nucleotide sequence ID" value="XM_024464348.1"/>
</dbReference>
<feature type="binding site" evidence="7">
    <location>
        <position position="568"/>
    </location>
    <ligand>
        <name>Ca(2+)</name>
        <dbReference type="ChEBI" id="CHEBI:29108"/>
    </ligand>
</feature>
<comment type="cofactor">
    <cofactor evidence="1 7">
        <name>Ca(2+)</name>
        <dbReference type="ChEBI" id="CHEBI:29108"/>
    </cofactor>
</comment>
<dbReference type="VEuPathDB" id="FungiDB:GMDG_06494"/>
<keyword evidence="11" id="KW-1133">Transmembrane helix</keyword>